<name>A0A975KJ51_9BACE</name>
<dbReference type="Gene3D" id="3.90.550.10">
    <property type="entry name" value="Spore Coat Polysaccharide Biosynthesis Protein SpsA, Chain A"/>
    <property type="match status" value="1"/>
</dbReference>
<proteinExistence type="inferred from homology"/>
<feature type="transmembrane region" description="Helical" evidence="4">
    <location>
        <begin position="251"/>
        <end position="272"/>
    </location>
</feature>
<organism evidence="6 7">
    <name type="scientific">Bacteroides eggerthii</name>
    <dbReference type="NCBI Taxonomy" id="28111"/>
    <lineage>
        <taxon>Bacteria</taxon>
        <taxon>Pseudomonadati</taxon>
        <taxon>Bacteroidota</taxon>
        <taxon>Bacteroidia</taxon>
        <taxon>Bacteroidales</taxon>
        <taxon>Bacteroidaceae</taxon>
        <taxon>Bacteroides</taxon>
    </lineage>
</organism>
<dbReference type="InterPro" id="IPR001173">
    <property type="entry name" value="Glyco_trans_2-like"/>
</dbReference>
<evidence type="ECO:0000313" key="7">
    <source>
        <dbReference type="Proteomes" id="UP000679226"/>
    </source>
</evidence>
<feature type="transmembrane region" description="Helical" evidence="4">
    <location>
        <begin position="225"/>
        <end position="245"/>
    </location>
</feature>
<dbReference type="KEGG" id="beg:INE88_04310"/>
<dbReference type="CDD" id="cd02525">
    <property type="entry name" value="Succinoglycan_BP_ExoA"/>
    <property type="match status" value="1"/>
</dbReference>
<evidence type="ECO:0000259" key="5">
    <source>
        <dbReference type="Pfam" id="PF00535"/>
    </source>
</evidence>
<keyword evidence="4" id="KW-0472">Membrane</keyword>
<evidence type="ECO:0000313" key="6">
    <source>
        <dbReference type="EMBL" id="QUT47457.1"/>
    </source>
</evidence>
<protein>
    <submittedName>
        <fullName evidence="6">Glycosyl transferase family 2</fullName>
    </submittedName>
</protein>
<feature type="transmembrane region" description="Helical" evidence="4">
    <location>
        <begin position="284"/>
        <end position="300"/>
    </location>
</feature>
<dbReference type="AlphaFoldDB" id="A0A975KJ51"/>
<reference evidence="6" key="1">
    <citation type="journal article" date="2021" name="PLoS Genet.">
        <title>Mobile Type VI secretion system loci of the gut Bacteroidales display extensive intra-ecosystem transfer, multi-species spread and geographical clustering.</title>
        <authorList>
            <person name="Garcia-Bayona L."/>
            <person name="Coyne M.J."/>
            <person name="Comstock L.E."/>
        </authorList>
    </citation>
    <scope>NUCLEOTIDE SEQUENCE</scope>
    <source>
        <strain evidence="6">CL11T00C20</strain>
    </source>
</reference>
<dbReference type="PANTHER" id="PTHR43630:SF1">
    <property type="entry name" value="POLY-BETA-1,6-N-ACETYL-D-GLUCOSAMINE SYNTHASE"/>
    <property type="match status" value="1"/>
</dbReference>
<gene>
    <name evidence="6" type="ORF">INE88_04310</name>
</gene>
<dbReference type="PANTHER" id="PTHR43630">
    <property type="entry name" value="POLY-BETA-1,6-N-ACETYL-D-GLUCOSAMINE SYNTHASE"/>
    <property type="match status" value="1"/>
</dbReference>
<feature type="domain" description="Glycosyltransferase 2-like" evidence="5">
    <location>
        <begin position="4"/>
        <end position="159"/>
    </location>
</feature>
<keyword evidence="3 6" id="KW-0808">Transferase</keyword>
<dbReference type="SUPFAM" id="SSF53448">
    <property type="entry name" value="Nucleotide-diphospho-sugar transferases"/>
    <property type="match status" value="1"/>
</dbReference>
<dbReference type="Pfam" id="PF00535">
    <property type="entry name" value="Glycos_transf_2"/>
    <property type="match status" value="1"/>
</dbReference>
<dbReference type="Proteomes" id="UP000679226">
    <property type="component" value="Chromosome"/>
</dbReference>
<evidence type="ECO:0000256" key="1">
    <source>
        <dbReference type="ARBA" id="ARBA00006739"/>
    </source>
</evidence>
<dbReference type="InterPro" id="IPR029044">
    <property type="entry name" value="Nucleotide-diphossugar_trans"/>
</dbReference>
<accession>A0A975KJ51</accession>
<evidence type="ECO:0000256" key="4">
    <source>
        <dbReference type="SAM" id="Phobius"/>
    </source>
</evidence>
<evidence type="ECO:0000256" key="2">
    <source>
        <dbReference type="ARBA" id="ARBA00022676"/>
    </source>
</evidence>
<comment type="similarity">
    <text evidence="1">Belongs to the glycosyltransferase 2 family.</text>
</comment>
<keyword evidence="2" id="KW-0328">Glycosyltransferase</keyword>
<keyword evidence="4" id="KW-0812">Transmembrane</keyword>
<evidence type="ECO:0000256" key="3">
    <source>
        <dbReference type="ARBA" id="ARBA00022679"/>
    </source>
</evidence>
<sequence length="306" mass="34799">MSLMSLINQTYPKDKYEIIIVDGISEDNTLNIIKKIQTNYMTDSFRISIMINEKKILSSGWNIGIKNAKGEYVTRIDAHATAEPSFIERSVRTITKVNAVCVGGKLVSKSIDGVDNIISKVLSSSFGVGNSSFRVAQEPTYADTAVYGLYRKKVFEEIGYFDETTVRNQDIELHSKIRKAGYKFYFNPGIRSTYYTRNTLKKMLKQAIGNGQWNMILIKKGTSALSFRHLVPFAFILYLILSIISGFLWNFMWILGGGVILIHLFLGFCFAIKKTNNIVEICEMPWLFLLLHLSYGYGYIKGITYK</sequence>
<dbReference type="EMBL" id="CP072227">
    <property type="protein sequence ID" value="QUT47457.1"/>
    <property type="molecule type" value="Genomic_DNA"/>
</dbReference>
<dbReference type="GO" id="GO:0016757">
    <property type="term" value="F:glycosyltransferase activity"/>
    <property type="evidence" value="ECO:0007669"/>
    <property type="project" value="UniProtKB-KW"/>
</dbReference>
<keyword evidence="4" id="KW-1133">Transmembrane helix</keyword>